<dbReference type="PANTHER" id="PTHR43162">
    <property type="match status" value="1"/>
</dbReference>
<reference evidence="3" key="3">
    <citation type="submission" date="2023-12" db="EMBL/GenBank/DDBJ databases">
        <authorList>
            <person name="Sun Q."/>
            <person name="Inoue M."/>
        </authorList>
    </citation>
    <scope>NUCLEOTIDE SEQUENCE</scope>
    <source>
        <strain evidence="3">JCM 9687</strain>
    </source>
</reference>
<organism evidence="3 4">
    <name type="scientific">Saccharopolyspora gregorii</name>
    <dbReference type="NCBI Taxonomy" id="33914"/>
    <lineage>
        <taxon>Bacteria</taxon>
        <taxon>Bacillati</taxon>
        <taxon>Actinomycetota</taxon>
        <taxon>Actinomycetes</taxon>
        <taxon>Pseudonocardiales</taxon>
        <taxon>Pseudonocardiaceae</taxon>
        <taxon>Saccharopolyspora</taxon>
    </lineage>
</organism>
<dbReference type="Proteomes" id="UP001500483">
    <property type="component" value="Unassembled WGS sequence"/>
</dbReference>
<dbReference type="PANTHER" id="PTHR43162:SF1">
    <property type="entry name" value="PRESTALK A DIFFERENTIATION PROTEIN A"/>
    <property type="match status" value="1"/>
</dbReference>
<dbReference type="EMBL" id="BAAAYK010000038">
    <property type="protein sequence ID" value="GAA3364911.1"/>
    <property type="molecule type" value="Genomic_DNA"/>
</dbReference>
<dbReference type="EMBL" id="BAAAYK010000007">
    <property type="protein sequence ID" value="GAA3352839.1"/>
    <property type="molecule type" value="Genomic_DNA"/>
</dbReference>
<evidence type="ECO:0000313" key="3">
    <source>
        <dbReference type="EMBL" id="GAA3364911.1"/>
    </source>
</evidence>
<dbReference type="Gene3D" id="3.90.25.10">
    <property type="entry name" value="UDP-galactose 4-epimerase, domain 1"/>
    <property type="match status" value="1"/>
</dbReference>
<comment type="caution">
    <text evidence="3">The sequence shown here is derived from an EMBL/GenBank/DDBJ whole genome shotgun (WGS) entry which is preliminary data.</text>
</comment>
<sequence>MSALLIGGTGTTGRPLSRLLPDATVASRNPGPGQVRFDWAEPSTFAPALDGVRAVYLVPPPAELEPMRFAAPFFAAARAAGVRRVVLLGSLIVLPDAPGVAELVAAVRSMPEPVVLRPSGFMQNLLGDHPLAVGLRERGELVSAAGDGKLGWIDAADIAAVAARALTDPAVSGEHLLTGPEALSYGEVAEVLAEVTGRPVRHRPVRTSERREVFRAAGMPEPFATALAAVDRGIRNGEEDLVSGAVAELTGRAPRSLREFALAHSGTLV</sequence>
<gene>
    <name evidence="1" type="ORF">GCM10020366_02720</name>
    <name evidence="2" type="ORF">GCM10020366_04000</name>
    <name evidence="3" type="ORF">GCM10020366_62720</name>
</gene>
<dbReference type="SUPFAM" id="SSF51735">
    <property type="entry name" value="NAD(P)-binding Rossmann-fold domains"/>
    <property type="match status" value="1"/>
</dbReference>
<keyword evidence="4" id="KW-1185">Reference proteome</keyword>
<proteinExistence type="predicted"/>
<accession>A0ABP6S0S0</accession>
<evidence type="ECO:0000313" key="4">
    <source>
        <dbReference type="Proteomes" id="UP001500483"/>
    </source>
</evidence>
<dbReference type="Gene3D" id="3.40.50.720">
    <property type="entry name" value="NAD(P)-binding Rossmann-like Domain"/>
    <property type="match status" value="1"/>
</dbReference>
<evidence type="ECO:0000313" key="2">
    <source>
        <dbReference type="EMBL" id="GAA3352839.1"/>
    </source>
</evidence>
<dbReference type="InterPro" id="IPR051604">
    <property type="entry name" value="Ergot_Alk_Oxidoreductase"/>
</dbReference>
<reference evidence="4" key="2">
    <citation type="journal article" date="2019" name="Int. J. Syst. Evol. Microbiol.">
        <title>The Global Catalogue of Microorganisms (GCM) 10K type strain sequencing project: providing services to taxonomists for standard genome sequencing and annotation.</title>
        <authorList>
            <consortium name="The Broad Institute Genomics Platform"/>
            <consortium name="The Broad Institute Genome Sequencing Center for Infectious Disease"/>
            <person name="Wu L."/>
            <person name="Ma J."/>
        </authorList>
    </citation>
    <scope>NUCLEOTIDE SEQUENCE [LARGE SCALE GENOMIC DNA]</scope>
    <source>
        <strain evidence="4">JCM 9687</strain>
    </source>
</reference>
<dbReference type="InterPro" id="IPR036291">
    <property type="entry name" value="NAD(P)-bd_dom_sf"/>
</dbReference>
<name>A0ABP6S0S0_9PSEU</name>
<dbReference type="RefSeq" id="WP_258343976.1">
    <property type="nucleotide sequence ID" value="NZ_BAAAYK010000005.1"/>
</dbReference>
<protein>
    <submittedName>
        <fullName evidence="3">NAD(P)H-binding protein</fullName>
    </submittedName>
</protein>
<dbReference type="EMBL" id="BAAAYK010000005">
    <property type="protein sequence ID" value="GAA3352568.1"/>
    <property type="molecule type" value="Genomic_DNA"/>
</dbReference>
<reference evidence="3" key="1">
    <citation type="journal article" date="2014" name="Int. J. Syst. Evol. Microbiol.">
        <title>Complete genome of a new Firmicutes species belonging to the dominant human colonic microbiota ('Ruminococcus bicirculans') reveals two chromosomes and a selective capacity to utilize plant glucans.</title>
        <authorList>
            <consortium name="NISC Comparative Sequencing Program"/>
            <person name="Wegmann U."/>
            <person name="Louis P."/>
            <person name="Goesmann A."/>
            <person name="Henrissat B."/>
            <person name="Duncan S.H."/>
            <person name="Flint H.J."/>
        </authorList>
    </citation>
    <scope>NUCLEOTIDE SEQUENCE</scope>
    <source>
        <strain evidence="3">JCM 9687</strain>
    </source>
</reference>
<evidence type="ECO:0000313" key="1">
    <source>
        <dbReference type="EMBL" id="GAA3352568.1"/>
    </source>
</evidence>